<dbReference type="GO" id="GO:0006529">
    <property type="term" value="P:asparagine biosynthetic process"/>
    <property type="evidence" value="ECO:0007669"/>
    <property type="project" value="InterPro"/>
</dbReference>
<reference evidence="5" key="1">
    <citation type="submission" date="2022-11" db="EMBL/GenBank/DDBJ databases">
        <title>Candidatus Alkanophaga archaea from heated hydrothermal vent sediment oxidize petroleum alkanes.</title>
        <authorList>
            <person name="Zehnle H."/>
            <person name="Laso-Perez R."/>
            <person name="Lipp J."/>
            <person name="Teske A."/>
            <person name="Wegener G."/>
        </authorList>
    </citation>
    <scope>NUCLEOTIDE SEQUENCE</scope>
    <source>
        <strain evidence="5">MCA70</strain>
    </source>
</reference>
<evidence type="ECO:0000259" key="4">
    <source>
        <dbReference type="Pfam" id="PF00733"/>
    </source>
</evidence>
<evidence type="ECO:0000256" key="1">
    <source>
        <dbReference type="ARBA" id="ARBA00005187"/>
    </source>
</evidence>
<dbReference type="InterPro" id="IPR001962">
    <property type="entry name" value="Asn_synthase"/>
</dbReference>
<evidence type="ECO:0000313" key="6">
    <source>
        <dbReference type="Proteomes" id="UP001144110"/>
    </source>
</evidence>
<dbReference type="InterPro" id="IPR051786">
    <property type="entry name" value="ASN_synthetase/amidase"/>
</dbReference>
<evidence type="ECO:0000256" key="3">
    <source>
        <dbReference type="ARBA" id="ARBA00048741"/>
    </source>
</evidence>
<name>A0AAE3P488_9BACT</name>
<dbReference type="EC" id="6.3.5.4" evidence="2"/>
<dbReference type="Pfam" id="PF00733">
    <property type="entry name" value="Asn_synthase"/>
    <property type="match status" value="1"/>
</dbReference>
<dbReference type="Proteomes" id="UP001144110">
    <property type="component" value="Unassembled WGS sequence"/>
</dbReference>
<comment type="pathway">
    <text evidence="1">Amino-acid biosynthesis; L-asparagine biosynthesis; L-asparagine from L-aspartate (L-Gln route): step 1/1.</text>
</comment>
<dbReference type="SUPFAM" id="SSF52402">
    <property type="entry name" value="Adenine nucleotide alpha hydrolases-like"/>
    <property type="match status" value="1"/>
</dbReference>
<feature type="domain" description="Asparagine synthetase" evidence="4">
    <location>
        <begin position="128"/>
        <end position="423"/>
    </location>
</feature>
<evidence type="ECO:0000313" key="5">
    <source>
        <dbReference type="EMBL" id="MDF2952998.1"/>
    </source>
</evidence>
<organism evidence="5 6">
    <name type="scientific">Candidatus Thermodesulfobacterium syntrophicum</name>
    <dbReference type="NCBI Taxonomy" id="3060442"/>
    <lineage>
        <taxon>Bacteria</taxon>
        <taxon>Pseudomonadati</taxon>
        <taxon>Thermodesulfobacteriota</taxon>
        <taxon>Thermodesulfobacteria</taxon>
        <taxon>Thermodesulfobacteriales</taxon>
        <taxon>Thermodesulfobacteriaceae</taxon>
        <taxon>Thermodesulfobacterium</taxon>
    </lineage>
</organism>
<comment type="catalytic activity">
    <reaction evidence="3">
        <text>L-aspartate + L-glutamine + ATP + H2O = L-asparagine + L-glutamate + AMP + diphosphate + H(+)</text>
        <dbReference type="Rhea" id="RHEA:12228"/>
        <dbReference type="ChEBI" id="CHEBI:15377"/>
        <dbReference type="ChEBI" id="CHEBI:15378"/>
        <dbReference type="ChEBI" id="CHEBI:29985"/>
        <dbReference type="ChEBI" id="CHEBI:29991"/>
        <dbReference type="ChEBI" id="CHEBI:30616"/>
        <dbReference type="ChEBI" id="CHEBI:33019"/>
        <dbReference type="ChEBI" id="CHEBI:58048"/>
        <dbReference type="ChEBI" id="CHEBI:58359"/>
        <dbReference type="ChEBI" id="CHEBI:456215"/>
        <dbReference type="EC" id="6.3.5.4"/>
    </reaction>
</comment>
<evidence type="ECO:0000256" key="2">
    <source>
        <dbReference type="ARBA" id="ARBA00012737"/>
    </source>
</evidence>
<dbReference type="PANTHER" id="PTHR43284">
    <property type="entry name" value="ASPARAGINE SYNTHETASE (GLUTAMINE-HYDROLYZING)"/>
    <property type="match status" value="1"/>
</dbReference>
<dbReference type="InterPro" id="IPR014729">
    <property type="entry name" value="Rossmann-like_a/b/a_fold"/>
</dbReference>
<dbReference type="Gene3D" id="3.40.50.620">
    <property type="entry name" value="HUPs"/>
    <property type="match status" value="1"/>
</dbReference>
<accession>A0AAE3P488</accession>
<sequence>MSGVNLILPQNTPKTIKGPLAGDKPVYVYLSPKNDFLVYSENLKKLLSHPKVKTPLEVSDEGISFLLQSGFIPTPKTVFKNFFVLNIGDEVVIEFKNNKFELLFSHSYPFFHSFRDPNLKPDIKIIFELLINSIQKRIKSLTPIYLFHSAGKDSNVIALTLSFSDLKPIVTCLTLKGYNEKDESEIAKNLAQKMGLKHKILYLPQRISSEHIELLINYFKNIVLPCVDGVSLAYPFYTLEVDFKNSNIIDGSGSDIYMGHVPRKIEYFRQKIYSCFRFLRPLSDQLSTENPFQKITLTRCERVGAYGLTYKDTKKIYPKALWVFPYWKKEDSKRKDWDYFDIKGDIWGPNIEFDRVMRKVRNFAEVYSCNLIFPWTDKEIATYFAKLPERYLFDRKTFKNKLILRKILKDFLDVDCDKIGKFSYPFDAFGLLMKMEDHVKDEIFSCKLWNRKEIEKLYKSFLEKINKDKKYRRLKSLIIRLYLISAWFNHSKFVLR</sequence>
<gene>
    <name evidence="5" type="ORF">OD816_000243</name>
</gene>
<dbReference type="GO" id="GO:0004066">
    <property type="term" value="F:asparagine synthase (glutamine-hydrolyzing) activity"/>
    <property type="evidence" value="ECO:0007669"/>
    <property type="project" value="UniProtKB-EC"/>
</dbReference>
<protein>
    <recommendedName>
        <fullName evidence="2">asparagine synthase (glutamine-hydrolyzing)</fullName>
        <ecNumber evidence="2">6.3.5.4</ecNumber>
    </recommendedName>
</protein>
<dbReference type="AlphaFoldDB" id="A0AAE3P488"/>
<dbReference type="EMBL" id="JAPHEG010000001">
    <property type="protein sequence ID" value="MDF2952998.1"/>
    <property type="molecule type" value="Genomic_DNA"/>
</dbReference>
<comment type="caution">
    <text evidence="5">The sequence shown here is derived from an EMBL/GenBank/DDBJ whole genome shotgun (WGS) entry which is preliminary data.</text>
</comment>
<proteinExistence type="predicted"/>
<dbReference type="PANTHER" id="PTHR43284:SF1">
    <property type="entry name" value="ASPARAGINE SYNTHETASE"/>
    <property type="match status" value="1"/>
</dbReference>